<keyword evidence="8" id="KW-0723">Serine/threonine-protein kinase</keyword>
<gene>
    <name evidence="8" type="ORF">SAMN02745216_00952</name>
</gene>
<evidence type="ECO:0000256" key="2">
    <source>
        <dbReference type="ARBA" id="ARBA00022741"/>
    </source>
</evidence>
<dbReference type="PROSITE" id="PS00107">
    <property type="entry name" value="PROTEIN_KINASE_ATP"/>
    <property type="match status" value="1"/>
</dbReference>
<accession>A0A1M6GAH9</accession>
<name>A0A1M6GAH9_9BACT</name>
<dbReference type="GO" id="GO:0005524">
    <property type="term" value="F:ATP binding"/>
    <property type="evidence" value="ECO:0007669"/>
    <property type="project" value="UniProtKB-UniRule"/>
</dbReference>
<feature type="transmembrane region" description="Helical" evidence="6">
    <location>
        <begin position="543"/>
        <end position="561"/>
    </location>
</feature>
<keyword evidence="6" id="KW-1133">Transmembrane helix</keyword>
<keyword evidence="2 5" id="KW-0547">Nucleotide-binding</keyword>
<protein>
    <submittedName>
        <fullName evidence="8">Serine/threonine protein kinase</fullName>
    </submittedName>
</protein>
<keyword evidence="6" id="KW-0812">Transmembrane</keyword>
<keyword evidence="3 8" id="KW-0418">Kinase</keyword>
<dbReference type="GO" id="GO:0004674">
    <property type="term" value="F:protein serine/threonine kinase activity"/>
    <property type="evidence" value="ECO:0007669"/>
    <property type="project" value="UniProtKB-KW"/>
</dbReference>
<dbReference type="PANTHER" id="PTHR43289:SF6">
    <property type="entry name" value="SERINE_THREONINE-PROTEIN KINASE NEKL-3"/>
    <property type="match status" value="1"/>
</dbReference>
<dbReference type="SUPFAM" id="SSF56112">
    <property type="entry name" value="Protein kinase-like (PK-like)"/>
    <property type="match status" value="2"/>
</dbReference>
<sequence>MPGYIGQYQILEKIGAGGMATVYKGLQPSLDRLVAIKILARQLSGRESMIKRFNRESTIVARLAHPNIIHIIDRGTTADGLSYFVMDFVQGTDLQKEIKKGSYTLTEKMEIMVQVCKALDYAHKNGVVHRDIKPANILIDGQGHAMVADFGIAQLVDEHMTGATLTREGMVLGTLAYMSPEQSASAKNLTPASDIYSLGVVMYELFTGARPTGYFKAPMEHDPNIPRALDEIILQCLSPEPEDRVKSADAIKEVLLNELKGAHLGGDAKVQAQGIGGDDDSLVLLDIIKEHKFGAVYLFRRKQSGKLMVVKKYTASVGGLPEAQAFLKLKHKNIVNVAGASGNNEIYIAAMEYIRGGSLEERMARPYEWRDALAVVRQICEGLAFAYSHKVLHGNLRPSNIMISNKGVVKLTDFGLKEHYGKESSNENWYNPFKEPKSHLTDIYSTGAILHKMITGILPIWRQGQLIIPHSLDSTPREVRDLVRRMLSRKAEENFRSAGQVINAIDGILAADEKTRLQEQEAAASKPAPSPAPKRKTQTKRQIMRLLLFLLFVEALIYYLFSTGQASRIMSFWMDLIQKIPI</sequence>
<dbReference type="InterPro" id="IPR000719">
    <property type="entry name" value="Prot_kinase_dom"/>
</dbReference>
<evidence type="ECO:0000256" key="6">
    <source>
        <dbReference type="SAM" id="Phobius"/>
    </source>
</evidence>
<evidence type="ECO:0000256" key="1">
    <source>
        <dbReference type="ARBA" id="ARBA00022679"/>
    </source>
</evidence>
<dbReference type="Pfam" id="PF00069">
    <property type="entry name" value="Pkinase"/>
    <property type="match status" value="2"/>
</dbReference>
<feature type="binding site" evidence="5">
    <location>
        <position position="37"/>
    </location>
    <ligand>
        <name>ATP</name>
        <dbReference type="ChEBI" id="CHEBI:30616"/>
    </ligand>
</feature>
<dbReference type="Gene3D" id="1.10.510.10">
    <property type="entry name" value="Transferase(Phosphotransferase) domain 1"/>
    <property type="match status" value="2"/>
</dbReference>
<dbReference type="InterPro" id="IPR017441">
    <property type="entry name" value="Protein_kinase_ATP_BS"/>
</dbReference>
<evidence type="ECO:0000259" key="7">
    <source>
        <dbReference type="PROSITE" id="PS50011"/>
    </source>
</evidence>
<evidence type="ECO:0000313" key="8">
    <source>
        <dbReference type="EMBL" id="SHJ06973.1"/>
    </source>
</evidence>
<dbReference type="PROSITE" id="PS00108">
    <property type="entry name" value="PROTEIN_KINASE_ST"/>
    <property type="match status" value="1"/>
</dbReference>
<evidence type="ECO:0000256" key="5">
    <source>
        <dbReference type="PROSITE-ProRule" id="PRU10141"/>
    </source>
</evidence>
<dbReference type="CDD" id="cd14014">
    <property type="entry name" value="STKc_PknB_like"/>
    <property type="match status" value="1"/>
</dbReference>
<evidence type="ECO:0000313" key="9">
    <source>
        <dbReference type="Proteomes" id="UP000183994"/>
    </source>
</evidence>
<dbReference type="OrthoDB" id="9801841at2"/>
<organism evidence="8 9">
    <name type="scientific">Desulfatibacillum alkenivorans DSM 16219</name>
    <dbReference type="NCBI Taxonomy" id="1121393"/>
    <lineage>
        <taxon>Bacteria</taxon>
        <taxon>Pseudomonadati</taxon>
        <taxon>Thermodesulfobacteriota</taxon>
        <taxon>Desulfobacteria</taxon>
        <taxon>Desulfobacterales</taxon>
        <taxon>Desulfatibacillaceae</taxon>
        <taxon>Desulfatibacillum</taxon>
    </lineage>
</organism>
<keyword evidence="6" id="KW-0472">Membrane</keyword>
<dbReference type="Gene3D" id="3.30.200.20">
    <property type="entry name" value="Phosphorylase Kinase, domain 1"/>
    <property type="match status" value="1"/>
</dbReference>
<evidence type="ECO:0000256" key="4">
    <source>
        <dbReference type="ARBA" id="ARBA00022840"/>
    </source>
</evidence>
<dbReference type="AlphaFoldDB" id="A0A1M6GAH9"/>
<feature type="domain" description="Protein kinase" evidence="7">
    <location>
        <begin position="282"/>
        <end position="509"/>
    </location>
</feature>
<proteinExistence type="predicted"/>
<evidence type="ECO:0000256" key="3">
    <source>
        <dbReference type="ARBA" id="ARBA00022777"/>
    </source>
</evidence>
<feature type="domain" description="Protein kinase" evidence="7">
    <location>
        <begin position="8"/>
        <end position="256"/>
    </location>
</feature>
<dbReference type="PANTHER" id="PTHR43289">
    <property type="entry name" value="MITOGEN-ACTIVATED PROTEIN KINASE KINASE KINASE 20-RELATED"/>
    <property type="match status" value="1"/>
</dbReference>
<dbReference type="EMBL" id="FQZU01000004">
    <property type="protein sequence ID" value="SHJ06973.1"/>
    <property type="molecule type" value="Genomic_DNA"/>
</dbReference>
<keyword evidence="4 5" id="KW-0067">ATP-binding</keyword>
<dbReference type="InterPro" id="IPR008271">
    <property type="entry name" value="Ser/Thr_kinase_AS"/>
</dbReference>
<dbReference type="STRING" id="1121393.SAMN02745216_00952"/>
<keyword evidence="1" id="KW-0808">Transferase</keyword>
<dbReference type="PROSITE" id="PS50011">
    <property type="entry name" value="PROTEIN_KINASE_DOM"/>
    <property type="match status" value="2"/>
</dbReference>
<dbReference type="Proteomes" id="UP000183994">
    <property type="component" value="Unassembled WGS sequence"/>
</dbReference>
<reference evidence="9" key="1">
    <citation type="submission" date="2016-11" db="EMBL/GenBank/DDBJ databases">
        <authorList>
            <person name="Varghese N."/>
            <person name="Submissions S."/>
        </authorList>
    </citation>
    <scope>NUCLEOTIDE SEQUENCE [LARGE SCALE GENOMIC DNA]</scope>
    <source>
        <strain evidence="9">DSM 16219</strain>
    </source>
</reference>
<dbReference type="InterPro" id="IPR011009">
    <property type="entry name" value="Kinase-like_dom_sf"/>
</dbReference>
<keyword evidence="9" id="KW-1185">Reference proteome</keyword>
<dbReference type="RefSeq" id="WP_073473507.1">
    <property type="nucleotide sequence ID" value="NZ_FQZU01000004.1"/>
</dbReference>
<dbReference type="SMART" id="SM00220">
    <property type="entry name" value="S_TKc"/>
    <property type="match status" value="2"/>
</dbReference>